<evidence type="ECO:0000256" key="1">
    <source>
        <dbReference type="SAM" id="MobiDB-lite"/>
    </source>
</evidence>
<feature type="region of interest" description="Disordered" evidence="1">
    <location>
        <begin position="116"/>
        <end position="154"/>
    </location>
</feature>
<dbReference type="AlphaFoldDB" id="A0AB40B044"/>
<gene>
    <name evidence="3" type="primary">LOC120257095</name>
</gene>
<dbReference type="RefSeq" id="XP_039120647.1">
    <property type="nucleotide sequence ID" value="XM_039264713.1"/>
</dbReference>
<dbReference type="PANTHER" id="PTHR34461">
    <property type="entry name" value="EXPRESSED PROTEIN"/>
    <property type="match status" value="1"/>
</dbReference>
<dbReference type="Proteomes" id="UP001515500">
    <property type="component" value="Unplaced"/>
</dbReference>
<sequence>MARRRRSAYRLPPAMPGALTRRQSEDLVHRTRSGRVRLYPVSHLNDLALANPPSNPSDRPLAGNVCCSESISVKDLRSHRVFSPASTSFDNSINDQICVAGKEVVGDVGDRSDGLEDGLIRSTAPDSEFSDKSSISKDGVGGAVRVSGEEGARRPLLRSRNQPNKRLGLVPCSRLKLYGNPNSFSYKRLLPFLMEMDNSNDVKPFIAPDYPIKNPPSHKENSFTEGKHEVQGIGESLNTQMSFNSNASERHVSENHNLRTLNVADHKPTRLSALIDERQGEINDMKPRATREGGSFELELMVRSFHLPPDRLQVLAIKELHGSAQALAGLTKKVEEDCQKVISYMDKIPLADTSSHGGRFPVGQNVLAPKHGILKSQAGGCRGPCPCLDCTTFLIHAEKAFEFSKKQMHGADDIIVGLTKELSHLRSLVEKSVVKVEDKKYNSGLQPNEEQMKEACRRALKAEETARSLLSQMFNDLNEHCRIPGRRVTFAECIEQNNQQ</sequence>
<accession>A0AB40B044</accession>
<dbReference type="GeneID" id="120257095"/>
<name>A0AB40B044_DIOCR</name>
<dbReference type="PANTHER" id="PTHR34461:SF4">
    <property type="entry name" value="OS01G0101800 PROTEIN"/>
    <property type="match status" value="1"/>
</dbReference>
<protein>
    <submittedName>
        <fullName evidence="3">Uncharacterized protein LOC120257095 isoform X1</fullName>
    </submittedName>
</protein>
<evidence type="ECO:0000313" key="2">
    <source>
        <dbReference type="Proteomes" id="UP001515500"/>
    </source>
</evidence>
<evidence type="ECO:0000313" key="3">
    <source>
        <dbReference type="RefSeq" id="XP_039120647.1"/>
    </source>
</evidence>
<reference evidence="3" key="1">
    <citation type="submission" date="2025-08" db="UniProtKB">
        <authorList>
            <consortium name="RefSeq"/>
        </authorList>
    </citation>
    <scope>IDENTIFICATION</scope>
</reference>
<organism evidence="2 3">
    <name type="scientific">Dioscorea cayennensis subsp. rotundata</name>
    <name type="common">White Guinea yam</name>
    <name type="synonym">Dioscorea rotundata</name>
    <dbReference type="NCBI Taxonomy" id="55577"/>
    <lineage>
        <taxon>Eukaryota</taxon>
        <taxon>Viridiplantae</taxon>
        <taxon>Streptophyta</taxon>
        <taxon>Embryophyta</taxon>
        <taxon>Tracheophyta</taxon>
        <taxon>Spermatophyta</taxon>
        <taxon>Magnoliopsida</taxon>
        <taxon>Liliopsida</taxon>
        <taxon>Dioscoreales</taxon>
        <taxon>Dioscoreaceae</taxon>
        <taxon>Dioscorea</taxon>
    </lineage>
</organism>
<keyword evidence="2" id="KW-1185">Reference proteome</keyword>
<proteinExistence type="predicted"/>